<organism evidence="2 3">
    <name type="scientific">Caligus rogercresseyi</name>
    <name type="common">Sea louse</name>
    <dbReference type="NCBI Taxonomy" id="217165"/>
    <lineage>
        <taxon>Eukaryota</taxon>
        <taxon>Metazoa</taxon>
        <taxon>Ecdysozoa</taxon>
        <taxon>Arthropoda</taxon>
        <taxon>Crustacea</taxon>
        <taxon>Multicrustacea</taxon>
        <taxon>Hexanauplia</taxon>
        <taxon>Copepoda</taxon>
        <taxon>Siphonostomatoida</taxon>
        <taxon>Caligidae</taxon>
        <taxon>Caligus</taxon>
    </lineage>
</organism>
<feature type="region of interest" description="Disordered" evidence="1">
    <location>
        <begin position="1"/>
        <end position="23"/>
    </location>
</feature>
<name>A0A7T8QS20_CALRO</name>
<protein>
    <submittedName>
        <fullName evidence="2">LOC100743977</fullName>
    </submittedName>
</protein>
<feature type="compositionally biased region" description="Basic and acidic residues" evidence="1">
    <location>
        <begin position="1"/>
        <end position="13"/>
    </location>
</feature>
<feature type="non-terminal residue" evidence="2">
    <location>
        <position position="182"/>
    </location>
</feature>
<proteinExistence type="predicted"/>
<gene>
    <name evidence="2" type="ORF">FKW44_005496</name>
</gene>
<feature type="region of interest" description="Disordered" evidence="1">
    <location>
        <begin position="73"/>
        <end position="182"/>
    </location>
</feature>
<sequence>MEEEDRIKSEDQGKGLMGSPYGIADILSRPSASSATQSVLRSASLFQPFLQHLAVVAGANRAVLPFSIENILNPNFPQPIRKDEETEDEEFEEGRRDSPLEANSSSHHATSSSPSPPPSISTTPPTTITTAIPTLCQCPAQRVKRTAAKKKTLTFRQEWSEAQMDSYGPLGSSAHDTQIDPQ</sequence>
<accession>A0A7T8QS20</accession>
<feature type="compositionally biased region" description="Low complexity" evidence="1">
    <location>
        <begin position="120"/>
        <end position="134"/>
    </location>
</feature>
<reference evidence="3" key="1">
    <citation type="submission" date="2021-01" db="EMBL/GenBank/DDBJ databases">
        <title>Caligus Genome Assembly.</title>
        <authorList>
            <person name="Gallardo-Escarate C."/>
        </authorList>
    </citation>
    <scope>NUCLEOTIDE SEQUENCE [LARGE SCALE GENOMIC DNA]</scope>
</reference>
<dbReference type="AlphaFoldDB" id="A0A7T8QS20"/>
<feature type="compositionally biased region" description="Basic residues" evidence="1">
    <location>
        <begin position="142"/>
        <end position="153"/>
    </location>
</feature>
<evidence type="ECO:0000256" key="1">
    <source>
        <dbReference type="SAM" id="MobiDB-lite"/>
    </source>
</evidence>
<evidence type="ECO:0000313" key="3">
    <source>
        <dbReference type="Proteomes" id="UP000595437"/>
    </source>
</evidence>
<keyword evidence="3" id="KW-1185">Reference proteome</keyword>
<dbReference type="Proteomes" id="UP000595437">
    <property type="component" value="Chromosome 3"/>
</dbReference>
<evidence type="ECO:0000313" key="2">
    <source>
        <dbReference type="EMBL" id="QQP53133.1"/>
    </source>
</evidence>
<dbReference type="EMBL" id="CP045892">
    <property type="protein sequence ID" value="QQP53133.1"/>
    <property type="molecule type" value="Genomic_DNA"/>
</dbReference>
<feature type="compositionally biased region" description="Low complexity" evidence="1">
    <location>
        <begin position="104"/>
        <end position="113"/>
    </location>
</feature>